<evidence type="ECO:0000256" key="9">
    <source>
        <dbReference type="ARBA" id="ARBA00035120"/>
    </source>
</evidence>
<evidence type="ECO:0000256" key="8">
    <source>
        <dbReference type="ARBA" id="ARBA00023303"/>
    </source>
</evidence>
<keyword evidence="13" id="KW-1185">Reference proteome</keyword>
<dbReference type="STRING" id="1155689.SAMN05444278_1087"/>
<feature type="transmembrane region" description="Helical" evidence="11">
    <location>
        <begin position="35"/>
        <end position="56"/>
    </location>
</feature>
<dbReference type="NCBIfam" id="TIGR00494">
    <property type="entry name" value="crcB"/>
    <property type="match status" value="1"/>
</dbReference>
<dbReference type="GO" id="GO:0062054">
    <property type="term" value="F:fluoride channel activity"/>
    <property type="evidence" value="ECO:0007669"/>
    <property type="project" value="UniProtKB-UniRule"/>
</dbReference>
<keyword evidence="3" id="KW-0997">Cell inner membrane</keyword>
<comment type="catalytic activity">
    <reaction evidence="10">
        <text>fluoride(in) = fluoride(out)</text>
        <dbReference type="Rhea" id="RHEA:76159"/>
        <dbReference type="ChEBI" id="CHEBI:17051"/>
    </reaction>
    <physiologicalReaction direction="left-to-right" evidence="10">
        <dbReference type="Rhea" id="RHEA:76160"/>
    </physiologicalReaction>
</comment>
<feature type="transmembrane region" description="Helical" evidence="11">
    <location>
        <begin position="6"/>
        <end position="23"/>
    </location>
</feature>
<proteinExistence type="inferred from homology"/>
<dbReference type="InterPro" id="IPR003691">
    <property type="entry name" value="FluC"/>
</dbReference>
<feature type="transmembrane region" description="Helical" evidence="11">
    <location>
        <begin position="68"/>
        <end position="87"/>
    </location>
</feature>
<evidence type="ECO:0000256" key="10">
    <source>
        <dbReference type="ARBA" id="ARBA00035585"/>
    </source>
</evidence>
<keyword evidence="11" id="KW-0915">Sodium</keyword>
<feature type="transmembrane region" description="Helical" evidence="11">
    <location>
        <begin position="99"/>
        <end position="122"/>
    </location>
</feature>
<keyword evidence="4 11" id="KW-0812">Transmembrane</keyword>
<keyword evidence="6 11" id="KW-0406">Ion transport</keyword>
<comment type="similarity">
    <text evidence="9 11">Belongs to the fluoride channel Fluc/FEX (TC 1.A.43) family.</text>
</comment>
<keyword evidence="2 11" id="KW-1003">Cell membrane</keyword>
<keyword evidence="5 11" id="KW-1133">Transmembrane helix</keyword>
<dbReference type="PANTHER" id="PTHR28259:SF1">
    <property type="entry name" value="FLUORIDE EXPORT PROTEIN 1-RELATED"/>
    <property type="match status" value="1"/>
</dbReference>
<dbReference type="Pfam" id="PF02537">
    <property type="entry name" value="CRCB"/>
    <property type="match status" value="1"/>
</dbReference>
<evidence type="ECO:0000256" key="7">
    <source>
        <dbReference type="ARBA" id="ARBA00023136"/>
    </source>
</evidence>
<keyword evidence="8 11" id="KW-0407">Ion channel</keyword>
<reference evidence="12 13" key="1">
    <citation type="submission" date="2016-11" db="EMBL/GenBank/DDBJ databases">
        <authorList>
            <person name="Jaros S."/>
            <person name="Januszkiewicz K."/>
            <person name="Wedrychowicz H."/>
        </authorList>
    </citation>
    <scope>NUCLEOTIDE SEQUENCE [LARGE SCALE GENOMIC DNA]</scope>
    <source>
        <strain evidence="12 13">DSM 25661</strain>
    </source>
</reference>
<evidence type="ECO:0000256" key="6">
    <source>
        <dbReference type="ARBA" id="ARBA00023065"/>
    </source>
</evidence>
<evidence type="ECO:0000256" key="11">
    <source>
        <dbReference type="HAMAP-Rule" id="MF_00454"/>
    </source>
</evidence>
<evidence type="ECO:0000256" key="4">
    <source>
        <dbReference type="ARBA" id="ARBA00022692"/>
    </source>
</evidence>
<dbReference type="GO" id="GO:0046872">
    <property type="term" value="F:metal ion binding"/>
    <property type="evidence" value="ECO:0007669"/>
    <property type="project" value="UniProtKB-KW"/>
</dbReference>
<evidence type="ECO:0000313" key="13">
    <source>
        <dbReference type="Proteomes" id="UP000184462"/>
    </source>
</evidence>
<evidence type="ECO:0000313" key="12">
    <source>
        <dbReference type="EMBL" id="SHE89684.1"/>
    </source>
</evidence>
<keyword evidence="11" id="KW-0479">Metal-binding</keyword>
<keyword evidence="7 11" id="KW-0472">Membrane</keyword>
<comment type="activity regulation">
    <text evidence="11">Na(+) is not transported, but it plays an essential structural role and its presence is essential for fluoride channel function.</text>
</comment>
<evidence type="ECO:0000256" key="2">
    <source>
        <dbReference type="ARBA" id="ARBA00022475"/>
    </source>
</evidence>
<gene>
    <name evidence="11" type="primary">fluC</name>
    <name evidence="11" type="synonym">crcB</name>
    <name evidence="12" type="ORF">SAMN05444278_1087</name>
</gene>
<feature type="binding site" evidence="11">
    <location>
        <position position="80"/>
    </location>
    <ligand>
        <name>Na(+)</name>
        <dbReference type="ChEBI" id="CHEBI:29101"/>
        <note>structural</note>
    </ligand>
</feature>
<protein>
    <recommendedName>
        <fullName evidence="11">Fluoride-specific ion channel FluC</fullName>
    </recommendedName>
</protein>
<dbReference type="HAMAP" id="MF_00454">
    <property type="entry name" value="FluC"/>
    <property type="match status" value="1"/>
</dbReference>
<dbReference type="RefSeq" id="WP_073193387.1">
    <property type="nucleotide sequence ID" value="NZ_FQTW01000008.1"/>
</dbReference>
<comment type="subcellular location">
    <subcellularLocation>
        <location evidence="1 11">Cell membrane</location>
        <topology evidence="1 11">Multi-pass membrane protein</topology>
    </subcellularLocation>
</comment>
<dbReference type="GO" id="GO:0005886">
    <property type="term" value="C:plasma membrane"/>
    <property type="evidence" value="ECO:0007669"/>
    <property type="project" value="UniProtKB-SubCell"/>
</dbReference>
<dbReference type="AlphaFoldDB" id="A0A1M4X889"/>
<dbReference type="PANTHER" id="PTHR28259">
    <property type="entry name" value="FLUORIDE EXPORT PROTEIN 1-RELATED"/>
    <property type="match status" value="1"/>
</dbReference>
<comment type="function">
    <text evidence="11">Fluoride-specific ion channel. Important for reducing fluoride concentration in the cell, thus reducing its toxicity.</text>
</comment>
<dbReference type="OrthoDB" id="9815830at2"/>
<feature type="binding site" evidence="11">
    <location>
        <position position="77"/>
    </location>
    <ligand>
        <name>Na(+)</name>
        <dbReference type="ChEBI" id="CHEBI:29101"/>
        <note>structural</note>
    </ligand>
</feature>
<accession>A0A1M4X889</accession>
<dbReference type="EMBL" id="FQTW01000008">
    <property type="protein sequence ID" value="SHE89684.1"/>
    <property type="molecule type" value="Genomic_DNA"/>
</dbReference>
<evidence type="ECO:0000256" key="3">
    <source>
        <dbReference type="ARBA" id="ARBA00022519"/>
    </source>
</evidence>
<evidence type="ECO:0000256" key="1">
    <source>
        <dbReference type="ARBA" id="ARBA00004651"/>
    </source>
</evidence>
<dbReference type="Proteomes" id="UP000184462">
    <property type="component" value="Unassembled WGS sequence"/>
</dbReference>
<dbReference type="GO" id="GO:0140114">
    <property type="term" value="P:cellular detoxification of fluoride"/>
    <property type="evidence" value="ECO:0007669"/>
    <property type="project" value="UniProtKB-UniRule"/>
</dbReference>
<evidence type="ECO:0000256" key="5">
    <source>
        <dbReference type="ARBA" id="ARBA00022989"/>
    </source>
</evidence>
<sequence>MSFKSILLIFIGGGLGSIVRYYLSHLMNSYQLIKFNLGTLSVNVIGSFFIGLILGYVLKSQPENQNLISFAVIGFCGGFTTFSSFSYDNFLLLKQGDYLQFLIYAVGSLVVGLLAVAVGFLITKF</sequence>
<organism evidence="12 13">
    <name type="scientific">Psychroflexus salarius</name>
    <dbReference type="NCBI Taxonomy" id="1155689"/>
    <lineage>
        <taxon>Bacteria</taxon>
        <taxon>Pseudomonadati</taxon>
        <taxon>Bacteroidota</taxon>
        <taxon>Flavobacteriia</taxon>
        <taxon>Flavobacteriales</taxon>
        <taxon>Flavobacteriaceae</taxon>
        <taxon>Psychroflexus</taxon>
    </lineage>
</organism>
<name>A0A1M4X889_9FLAO</name>
<keyword evidence="11" id="KW-0813">Transport</keyword>